<keyword evidence="1" id="KW-0472">Membrane</keyword>
<feature type="domain" description="DUF8128" evidence="2">
    <location>
        <begin position="108"/>
        <end position="322"/>
    </location>
</feature>
<evidence type="ECO:0000313" key="4">
    <source>
        <dbReference type="Proteomes" id="UP000176917"/>
    </source>
</evidence>
<feature type="transmembrane region" description="Helical" evidence="1">
    <location>
        <begin position="24"/>
        <end position="46"/>
    </location>
</feature>
<comment type="caution">
    <text evidence="3">The sequence shown here is derived from an EMBL/GenBank/DDBJ whole genome shotgun (WGS) entry which is preliminary data.</text>
</comment>
<protein>
    <recommendedName>
        <fullName evidence="2">DUF8128 domain-containing protein</fullName>
    </recommendedName>
</protein>
<evidence type="ECO:0000259" key="2">
    <source>
        <dbReference type="Pfam" id="PF26449"/>
    </source>
</evidence>
<organism evidence="3 4">
    <name type="scientific">Candidatus Wildermuthbacteria bacterium RIFCSPLOWO2_01_FULL_48_16</name>
    <dbReference type="NCBI Taxonomy" id="1802461"/>
    <lineage>
        <taxon>Bacteria</taxon>
        <taxon>Candidatus Wildermuthiibacteriota</taxon>
    </lineage>
</organism>
<name>A0A1G2RLD3_9BACT</name>
<reference evidence="3 4" key="1">
    <citation type="journal article" date="2016" name="Nat. Commun.">
        <title>Thousands of microbial genomes shed light on interconnected biogeochemical processes in an aquifer system.</title>
        <authorList>
            <person name="Anantharaman K."/>
            <person name="Brown C.T."/>
            <person name="Hug L.A."/>
            <person name="Sharon I."/>
            <person name="Castelle C.J."/>
            <person name="Probst A.J."/>
            <person name="Thomas B.C."/>
            <person name="Singh A."/>
            <person name="Wilkins M.J."/>
            <person name="Karaoz U."/>
            <person name="Brodie E.L."/>
            <person name="Williams K.H."/>
            <person name="Hubbard S.S."/>
            <person name="Banfield J.F."/>
        </authorList>
    </citation>
    <scope>NUCLEOTIDE SEQUENCE [LARGE SCALE GENOMIC DNA]</scope>
</reference>
<accession>A0A1G2RLD3</accession>
<keyword evidence="1" id="KW-1133">Transmembrane helix</keyword>
<proteinExistence type="predicted"/>
<dbReference type="AlphaFoldDB" id="A0A1G2RLD3"/>
<dbReference type="STRING" id="1802461.A3B24_00355"/>
<dbReference type="InterPro" id="IPR058441">
    <property type="entry name" value="DUF8128"/>
</dbReference>
<evidence type="ECO:0000256" key="1">
    <source>
        <dbReference type="SAM" id="Phobius"/>
    </source>
</evidence>
<sequence>METFLPLFLSIAQSALKFLWEFVLTWWWLFLPVMLLGLFKHFWLWWRIDKFLSEKRWQVLEIRVPGEIDNPFRRMESVFAGIWQIKIGKNKKEKWFEGKIQIGMSCDIVSIEGRVHFYVRFEQDDRSLIETSIYAQFPNAEITEVEDYAKQLPADIPNKEWDFWASSYKLNRPDPYPIKTYKLFFEEQAGTAEDEPKRVDPLGQLLEGMAKLGPGEQMWVQIMISPVDDEAPHVKEGEGIVAKVVRRPDKTKQKGALEDVGAVMGALATGQAPAEAAPEKEELLPPEMRITPGERVVVAAIEEKIGKMAFACDIRSAYIAKRDVFSGAMKAIPMSYFNQFSTINLNAISVRSATWTKVKTIFSWFLDERRLYLRKRRHYRYYRWRFGDYFPRSMGTFALNIEELASIFHFPGRLTAPSAALPRVEAKKGEAPSVLPTE</sequence>
<dbReference type="Proteomes" id="UP000176917">
    <property type="component" value="Unassembled WGS sequence"/>
</dbReference>
<dbReference type="Pfam" id="PF26449">
    <property type="entry name" value="DUF8128"/>
    <property type="match status" value="1"/>
</dbReference>
<keyword evidence="1" id="KW-0812">Transmembrane</keyword>
<gene>
    <name evidence="3" type="ORF">A3B24_00355</name>
</gene>
<evidence type="ECO:0000313" key="3">
    <source>
        <dbReference type="EMBL" id="OHA73627.1"/>
    </source>
</evidence>
<dbReference type="EMBL" id="MHUG01000010">
    <property type="protein sequence ID" value="OHA73627.1"/>
    <property type="molecule type" value="Genomic_DNA"/>
</dbReference>